<dbReference type="Proteomes" id="UP000510621">
    <property type="component" value="Chromosome"/>
</dbReference>
<dbReference type="EMBL" id="CP059265">
    <property type="protein sequence ID" value="QLQ32072.1"/>
    <property type="molecule type" value="Genomic_DNA"/>
</dbReference>
<dbReference type="AlphaFoldDB" id="A0A7L6ASF9"/>
<accession>A0A7L6ASF9</accession>
<dbReference type="KEGG" id="this:HZT40_11280"/>
<reference evidence="1" key="1">
    <citation type="submission" date="2020-06" db="EMBL/GenBank/DDBJ databases">
        <title>Analysis procedures for assessing recovery of high quality, complete, closed genomes from Nanopore long read metagenome sequencing.</title>
        <authorList>
            <person name="Bessarab I."/>
            <person name="Arumugam K."/>
            <person name="Haryono M."/>
            <person name="Liu X."/>
            <person name="Roy S."/>
            <person name="Zuniga-Montanez R.E."/>
            <person name="Qiu G."/>
            <person name="Drautz-Moses D.I."/>
            <person name="Law Y.Y."/>
            <person name="Wuertz S."/>
            <person name="Lauro F.M."/>
            <person name="Huson D.H."/>
            <person name="Williams R.B."/>
        </authorList>
    </citation>
    <scope>NUCLEOTIDE SEQUENCE [LARGE SCALE GENOMIC DNA]</scope>
    <source>
        <strain evidence="1">SSD2</strain>
    </source>
</reference>
<keyword evidence="2" id="KW-1185">Reference proteome</keyword>
<evidence type="ECO:0000313" key="1">
    <source>
        <dbReference type="EMBL" id="QLQ32072.1"/>
    </source>
</evidence>
<name>A0A7L6ASF9_9GAMM</name>
<protein>
    <submittedName>
        <fullName evidence="1">Uncharacterized protein</fullName>
    </submittedName>
</protein>
<gene>
    <name evidence="1" type="ORF">HZT40_11280</name>
</gene>
<organism evidence="1 2">
    <name type="scientific">Candidatus Thiothrix singaporensis</name>
    <dbReference type="NCBI Taxonomy" id="2799669"/>
    <lineage>
        <taxon>Bacteria</taxon>
        <taxon>Pseudomonadati</taxon>
        <taxon>Pseudomonadota</taxon>
        <taxon>Gammaproteobacteria</taxon>
        <taxon>Thiotrichales</taxon>
        <taxon>Thiotrichaceae</taxon>
        <taxon>Thiothrix</taxon>
    </lineage>
</organism>
<sequence length="187" mass="21181">MTPVEQLAQQLEALMITLNQIPETDEEGHAAHYLNKLVHLVANQGVDEPMVAVCWFDDDFNELLGEEGEPPEEPISRERARSCSPLSTVPMTPILASTGMSWRPHWRGSDATEWNPIKLRHKAKRKTGCNPSFPHCRWESASHSKSAIARHRRLRLAIARAAQLHGFVRPVSYQPDGIVQHGEWRKV</sequence>
<evidence type="ECO:0000313" key="2">
    <source>
        <dbReference type="Proteomes" id="UP000510621"/>
    </source>
</evidence>
<proteinExistence type="predicted"/>